<dbReference type="Proteomes" id="UP000016412">
    <property type="component" value="Unassembled WGS sequence"/>
</dbReference>
<proteinExistence type="predicted"/>
<dbReference type="PATRIC" id="fig|1125725.4.peg.1579"/>
<keyword evidence="1" id="KW-0472">Membrane</keyword>
<dbReference type="eggNOG" id="ENOG50330HX">
    <property type="taxonomic scope" value="Bacteria"/>
</dbReference>
<accession>U2LAE2</accession>
<dbReference type="STRING" id="1125725.HMPREF1325_0752"/>
<feature type="transmembrane region" description="Helical" evidence="1">
    <location>
        <begin position="12"/>
        <end position="32"/>
    </location>
</feature>
<feature type="transmembrane region" description="Helical" evidence="1">
    <location>
        <begin position="109"/>
        <end position="128"/>
    </location>
</feature>
<reference evidence="4 5" key="1">
    <citation type="submission" date="2013-08" db="EMBL/GenBank/DDBJ databases">
        <authorList>
            <person name="Durkin A.S."/>
            <person name="Haft D.R."/>
            <person name="McCorrison J."/>
            <person name="Torralba M."/>
            <person name="Gillis M."/>
            <person name="Haft D.H."/>
            <person name="Methe B."/>
            <person name="Sutton G."/>
            <person name="Nelson K.E."/>
        </authorList>
    </citation>
    <scope>NUCLEOTIDE SEQUENCE [LARGE SCALE GENOMIC DNA]</scope>
    <source>
        <strain evidence="3 5">ATCC 35536</strain>
        <strain evidence="2 4">VPI DR56BR1116</strain>
    </source>
</reference>
<dbReference type="EMBL" id="AVQI01000056">
    <property type="protein sequence ID" value="ERK01453.1"/>
    <property type="molecule type" value="Genomic_DNA"/>
</dbReference>
<evidence type="ECO:0000313" key="2">
    <source>
        <dbReference type="EMBL" id="ERF59726.1"/>
    </source>
</evidence>
<feature type="transmembrane region" description="Helical" evidence="1">
    <location>
        <begin position="84"/>
        <end position="103"/>
    </location>
</feature>
<gene>
    <name evidence="3" type="ORF">HMPREF0860_1429</name>
    <name evidence="2" type="ORF">HMPREF1325_0752</name>
</gene>
<dbReference type="OrthoDB" id="2868029at2"/>
<evidence type="ECO:0000256" key="1">
    <source>
        <dbReference type="SAM" id="Phobius"/>
    </source>
</evidence>
<keyword evidence="1" id="KW-0812">Transmembrane</keyword>
<dbReference type="RefSeq" id="WP_021331333.1">
    <property type="nucleotide sequence ID" value="NZ_AUZJ01000061.1"/>
</dbReference>
<keyword evidence="5" id="KW-1185">Reference proteome</keyword>
<feature type="transmembrane region" description="Helical" evidence="1">
    <location>
        <begin position="52"/>
        <end position="72"/>
    </location>
</feature>
<name>U2LAE2_TRESO</name>
<comment type="caution">
    <text evidence="2">The sequence shown here is derived from an EMBL/GenBank/DDBJ whole genome shotgun (WGS) entry which is preliminary data.</text>
</comment>
<evidence type="ECO:0000313" key="5">
    <source>
        <dbReference type="Proteomes" id="UP000016646"/>
    </source>
</evidence>
<evidence type="ECO:0000313" key="4">
    <source>
        <dbReference type="Proteomes" id="UP000016412"/>
    </source>
</evidence>
<organism evidence="2 4">
    <name type="scientific">Treponema socranskii subsp. socranskii VPI DR56BR1116 = ATCC 35536</name>
    <dbReference type="NCBI Taxonomy" id="1125725"/>
    <lineage>
        <taxon>Bacteria</taxon>
        <taxon>Pseudomonadati</taxon>
        <taxon>Spirochaetota</taxon>
        <taxon>Spirochaetia</taxon>
        <taxon>Spirochaetales</taxon>
        <taxon>Treponemataceae</taxon>
        <taxon>Treponema</taxon>
    </lineage>
</organism>
<dbReference type="Proteomes" id="UP000016646">
    <property type="component" value="Unassembled WGS sequence"/>
</dbReference>
<protein>
    <submittedName>
        <fullName evidence="2">Uncharacterized protein</fullName>
    </submittedName>
</protein>
<sequence>MISIEKTLTILKIVFSVFMVFHIAIIISIIFLDIIPVDYLWGGQLKTKGELFIFELISILIQTICLLYVLLYKKYFSEKAAGKIIAWILFIIFSFNTVGNILAKTLFEKLVFTPVTLCLSLLMLRIALTKKTEK</sequence>
<dbReference type="AlphaFoldDB" id="U2LAE2"/>
<keyword evidence="1" id="KW-1133">Transmembrane helix</keyword>
<evidence type="ECO:0000313" key="3">
    <source>
        <dbReference type="EMBL" id="ERK01453.1"/>
    </source>
</evidence>
<dbReference type="EMBL" id="AUZJ01000061">
    <property type="protein sequence ID" value="ERF59726.1"/>
    <property type="molecule type" value="Genomic_DNA"/>
</dbReference>